<evidence type="ECO:0000256" key="3">
    <source>
        <dbReference type="ARBA" id="ARBA00022840"/>
    </source>
</evidence>
<dbReference type="InterPro" id="IPR014013">
    <property type="entry name" value="Helic_SF1/SF2_ATP-bd_DinG/Rad3"/>
</dbReference>
<dbReference type="Proteomes" id="UP000644507">
    <property type="component" value="Unassembled WGS sequence"/>
</dbReference>
<evidence type="ECO:0000256" key="2">
    <source>
        <dbReference type="ARBA" id="ARBA00022801"/>
    </source>
</evidence>
<comment type="similarity">
    <text evidence="4">Belongs to the helicase family. DinG subfamily.</text>
</comment>
<evidence type="ECO:0000313" key="6">
    <source>
        <dbReference type="EMBL" id="GHC44651.1"/>
    </source>
</evidence>
<comment type="caution">
    <text evidence="6">The sequence shown here is derived from an EMBL/GenBank/DDBJ whole genome shotgun (WGS) entry which is preliminary data.</text>
</comment>
<keyword evidence="7" id="KW-1185">Reference proteome</keyword>
<dbReference type="GO" id="GO:0003678">
    <property type="term" value="F:DNA helicase activity"/>
    <property type="evidence" value="ECO:0007669"/>
    <property type="project" value="TreeGrafter"/>
</dbReference>
<dbReference type="PROSITE" id="PS51193">
    <property type="entry name" value="HELICASE_ATP_BIND_2"/>
    <property type="match status" value="1"/>
</dbReference>
<proteinExistence type="inferred from homology"/>
<dbReference type="PANTHER" id="PTHR11472:SF34">
    <property type="entry name" value="REGULATOR OF TELOMERE ELONGATION HELICASE 1"/>
    <property type="match status" value="1"/>
</dbReference>
<reference evidence="6" key="2">
    <citation type="submission" date="2020-09" db="EMBL/GenBank/DDBJ databases">
        <authorList>
            <person name="Sun Q."/>
            <person name="Kim S."/>
        </authorList>
    </citation>
    <scope>NUCLEOTIDE SEQUENCE</scope>
    <source>
        <strain evidence="6">KCTC 12988</strain>
    </source>
</reference>
<dbReference type="InterPro" id="IPR027417">
    <property type="entry name" value="P-loop_NTPase"/>
</dbReference>
<dbReference type="AlphaFoldDB" id="A0A918TEX2"/>
<accession>A0A918TEX2</accession>
<keyword evidence="6" id="KW-0347">Helicase</keyword>
<keyword evidence="3" id="KW-0067">ATP-binding</keyword>
<evidence type="ECO:0000256" key="4">
    <source>
        <dbReference type="ARBA" id="ARBA00038058"/>
    </source>
</evidence>
<dbReference type="SMART" id="SM00491">
    <property type="entry name" value="HELICc2"/>
    <property type="match status" value="1"/>
</dbReference>
<dbReference type="GO" id="GO:0016818">
    <property type="term" value="F:hydrolase activity, acting on acid anhydrides, in phosphorus-containing anhydrides"/>
    <property type="evidence" value="ECO:0007669"/>
    <property type="project" value="InterPro"/>
</dbReference>
<dbReference type="SUPFAM" id="SSF52540">
    <property type="entry name" value="P-loop containing nucleoside triphosphate hydrolases"/>
    <property type="match status" value="1"/>
</dbReference>
<protein>
    <submittedName>
        <fullName evidence="6">Helicase</fullName>
    </submittedName>
</protein>
<dbReference type="EMBL" id="BMXI01000002">
    <property type="protein sequence ID" value="GHC44651.1"/>
    <property type="molecule type" value="Genomic_DNA"/>
</dbReference>
<dbReference type="Gene3D" id="3.40.50.300">
    <property type="entry name" value="P-loop containing nucleotide triphosphate hydrolases"/>
    <property type="match status" value="2"/>
</dbReference>
<evidence type="ECO:0000313" key="7">
    <source>
        <dbReference type="Proteomes" id="UP000644507"/>
    </source>
</evidence>
<dbReference type="InterPro" id="IPR011545">
    <property type="entry name" value="DEAD/DEAH_box_helicase_dom"/>
</dbReference>
<evidence type="ECO:0000256" key="1">
    <source>
        <dbReference type="ARBA" id="ARBA00022741"/>
    </source>
</evidence>
<evidence type="ECO:0000259" key="5">
    <source>
        <dbReference type="PROSITE" id="PS51193"/>
    </source>
</evidence>
<gene>
    <name evidence="6" type="primary">yoaA</name>
    <name evidence="6" type="ORF">GCM10007100_07400</name>
</gene>
<feature type="domain" description="Helicase ATP-binding" evidence="5">
    <location>
        <begin position="9"/>
        <end position="279"/>
    </location>
</feature>
<dbReference type="InterPro" id="IPR045028">
    <property type="entry name" value="DinG/Rad3-like"/>
</dbReference>
<dbReference type="GO" id="GO:0003676">
    <property type="term" value="F:nucleic acid binding"/>
    <property type="evidence" value="ECO:0007669"/>
    <property type="project" value="InterPro"/>
</dbReference>
<name>A0A918TEX2_9BACT</name>
<dbReference type="Pfam" id="PF13307">
    <property type="entry name" value="Helicase_C_2"/>
    <property type="match status" value="1"/>
</dbReference>
<dbReference type="GO" id="GO:0006139">
    <property type="term" value="P:nucleobase-containing compound metabolic process"/>
    <property type="evidence" value="ECO:0007669"/>
    <property type="project" value="InterPro"/>
</dbReference>
<dbReference type="PANTHER" id="PTHR11472">
    <property type="entry name" value="DNA REPAIR DEAD HELICASE RAD3/XP-D SUBFAMILY MEMBER"/>
    <property type="match status" value="1"/>
</dbReference>
<dbReference type="FunFam" id="3.40.50.300:FF:000437">
    <property type="entry name" value="ATP-dependent DNA helicase DinG"/>
    <property type="match status" value="1"/>
</dbReference>
<organism evidence="6 7">
    <name type="scientific">Roseibacillus persicicus</name>
    <dbReference type="NCBI Taxonomy" id="454148"/>
    <lineage>
        <taxon>Bacteria</taxon>
        <taxon>Pseudomonadati</taxon>
        <taxon>Verrucomicrobiota</taxon>
        <taxon>Verrucomicrobiia</taxon>
        <taxon>Verrucomicrobiales</taxon>
        <taxon>Verrucomicrobiaceae</taxon>
        <taxon>Roseibacillus</taxon>
    </lineage>
</organism>
<dbReference type="InterPro" id="IPR006555">
    <property type="entry name" value="ATP-dep_Helicase_C"/>
</dbReference>
<keyword evidence="2" id="KW-0378">Hydrolase</keyword>
<sequence length="656" mass="73523">MENAFSANGPLSASDDFEYRPQQQEMAVAVAEALGRDSCLAVEAGTGVGKSLAYLLPAVRFAIEEGRKAIISTHTINLQEQLVRKDLPLVKNLVPGDWDAVLLKGRANYLCPMRLRRAWEQQGDLFGQDETSELKRIWDWAEGTQEGTLSDLDFQPSPKVWAQVCSESQICTQRFCGVKGNCFFQKAWKRAGEARVLVVNHTLFFALADLDGLVEPGGEDGGYLFPRDFVVFDEAHTLENVAASQLGIRLAEGGMRFDLQRLYNPRSRKGILRAMNDSTAIRGVERVFEEMSEFFQLVGHVVDFKGESRESRVRHPDLVPNTLAEPLRDLWTRLEEMAEGMEKESSSRGELLDGVRRLREAHGALRVFLEQEDEGSVYWVERGGANRDAITLRSAPIEVAERLRDSLFGRGKPVILTSATLGTGDRDLGYFRERLGAEDARPVRIGSPFDYRKQMRVFVAKGMPEPSDPKFADELPKWIEHFIRQTDGKAFVLFTSYGLLRKTAEAMRPFFKREGLKLLVQGEGMPRHHMVSEFRKDIHSVLFGTDSFWTGVDVPGEALSNVILTRLPFAVPDHPVVASRIEAIESSGGNPFMDYSVPEAVVKLRQGVGRLIRSAKDQGIVAILDNRVVTKRYGRIFMEALPSEAQVEYLGELPGK</sequence>
<keyword evidence="1" id="KW-0547">Nucleotide-binding</keyword>
<reference evidence="6" key="1">
    <citation type="journal article" date="2014" name="Int. J. Syst. Evol. Microbiol.">
        <title>Complete genome sequence of Corynebacterium casei LMG S-19264T (=DSM 44701T), isolated from a smear-ripened cheese.</title>
        <authorList>
            <consortium name="US DOE Joint Genome Institute (JGI-PGF)"/>
            <person name="Walter F."/>
            <person name="Albersmeier A."/>
            <person name="Kalinowski J."/>
            <person name="Ruckert C."/>
        </authorList>
    </citation>
    <scope>NUCLEOTIDE SEQUENCE</scope>
    <source>
        <strain evidence="6">KCTC 12988</strain>
    </source>
</reference>
<dbReference type="GO" id="GO:0005524">
    <property type="term" value="F:ATP binding"/>
    <property type="evidence" value="ECO:0007669"/>
    <property type="project" value="UniProtKB-KW"/>
</dbReference>
<dbReference type="Pfam" id="PF00270">
    <property type="entry name" value="DEAD"/>
    <property type="match status" value="1"/>
</dbReference>